<sequence length="122" mass="14335">MENVITDFSPKNIITQLMSNPNATFPQDAHTTTTEFRAKLRDLKTWIEGVQRQFERPDLDAEEREYLRQNFAHPNRFPGFNPALFRNAIFTLETTRTQSPGAAGGRRKSRSNRKRKSRRQRR</sequence>
<feature type="compositionally biased region" description="Basic residues" evidence="1">
    <location>
        <begin position="105"/>
        <end position="122"/>
    </location>
</feature>
<reference evidence="2" key="1">
    <citation type="journal article" date="2020" name="Nature">
        <title>Giant virus diversity and host interactions through global metagenomics.</title>
        <authorList>
            <person name="Schulz F."/>
            <person name="Roux S."/>
            <person name="Paez-Espino D."/>
            <person name="Jungbluth S."/>
            <person name="Walsh D.A."/>
            <person name="Denef V.J."/>
            <person name="McMahon K.D."/>
            <person name="Konstantinidis K.T."/>
            <person name="Eloe-Fadrosh E.A."/>
            <person name="Kyrpides N.C."/>
            <person name="Woyke T."/>
        </authorList>
    </citation>
    <scope>NUCLEOTIDE SEQUENCE</scope>
    <source>
        <strain evidence="2">GVMAG-M-3300010158-55</strain>
    </source>
</reference>
<name>A0A6C0B978_9ZZZZ</name>
<feature type="region of interest" description="Disordered" evidence="1">
    <location>
        <begin position="91"/>
        <end position="122"/>
    </location>
</feature>
<evidence type="ECO:0000256" key="1">
    <source>
        <dbReference type="SAM" id="MobiDB-lite"/>
    </source>
</evidence>
<protein>
    <submittedName>
        <fullName evidence="2">Uncharacterized protein</fullName>
    </submittedName>
</protein>
<proteinExistence type="predicted"/>
<accession>A0A6C0B978</accession>
<dbReference type="AlphaFoldDB" id="A0A6C0B978"/>
<dbReference type="EMBL" id="MN739101">
    <property type="protein sequence ID" value="QHS88600.1"/>
    <property type="molecule type" value="Genomic_DNA"/>
</dbReference>
<organism evidence="2">
    <name type="scientific">viral metagenome</name>
    <dbReference type="NCBI Taxonomy" id="1070528"/>
    <lineage>
        <taxon>unclassified sequences</taxon>
        <taxon>metagenomes</taxon>
        <taxon>organismal metagenomes</taxon>
    </lineage>
</organism>
<evidence type="ECO:0000313" key="2">
    <source>
        <dbReference type="EMBL" id="QHS88600.1"/>
    </source>
</evidence>